<comment type="caution">
    <text evidence="1">The sequence shown here is derived from an EMBL/GenBank/DDBJ whole genome shotgun (WGS) entry which is preliminary data.</text>
</comment>
<keyword evidence="2" id="KW-1185">Reference proteome</keyword>
<dbReference type="EMBL" id="JAINUG010000005">
    <property type="protein sequence ID" value="KAJ8416813.1"/>
    <property type="molecule type" value="Genomic_DNA"/>
</dbReference>
<proteinExistence type="predicted"/>
<dbReference type="Proteomes" id="UP001221898">
    <property type="component" value="Unassembled WGS sequence"/>
</dbReference>
<evidence type="ECO:0000313" key="1">
    <source>
        <dbReference type="EMBL" id="KAJ8416813.1"/>
    </source>
</evidence>
<name>A0AAD7T9T1_9TELE</name>
<organism evidence="1 2">
    <name type="scientific">Aldrovandia affinis</name>
    <dbReference type="NCBI Taxonomy" id="143900"/>
    <lineage>
        <taxon>Eukaryota</taxon>
        <taxon>Metazoa</taxon>
        <taxon>Chordata</taxon>
        <taxon>Craniata</taxon>
        <taxon>Vertebrata</taxon>
        <taxon>Euteleostomi</taxon>
        <taxon>Actinopterygii</taxon>
        <taxon>Neopterygii</taxon>
        <taxon>Teleostei</taxon>
        <taxon>Notacanthiformes</taxon>
        <taxon>Halosauridae</taxon>
        <taxon>Aldrovandia</taxon>
    </lineage>
</organism>
<gene>
    <name evidence="1" type="ORF">AAFF_G00326910</name>
</gene>
<sequence>MRGSLVEQSRTSRTVSLARLLFAQLSAEIPNVDPLPGVEWFSGGECRVLSCQELQTGGGQAGKNVFPERIFQPRVSRLTLDNLKDRGKTAPPLSP</sequence>
<accession>A0AAD7T9T1</accession>
<reference evidence="1" key="1">
    <citation type="journal article" date="2023" name="Science">
        <title>Genome structures resolve the early diversification of teleost fishes.</title>
        <authorList>
            <person name="Parey E."/>
            <person name="Louis A."/>
            <person name="Montfort J."/>
            <person name="Bouchez O."/>
            <person name="Roques C."/>
            <person name="Iampietro C."/>
            <person name="Lluch J."/>
            <person name="Castinel A."/>
            <person name="Donnadieu C."/>
            <person name="Desvignes T."/>
            <person name="Floi Bucao C."/>
            <person name="Jouanno E."/>
            <person name="Wen M."/>
            <person name="Mejri S."/>
            <person name="Dirks R."/>
            <person name="Jansen H."/>
            <person name="Henkel C."/>
            <person name="Chen W.J."/>
            <person name="Zahm M."/>
            <person name="Cabau C."/>
            <person name="Klopp C."/>
            <person name="Thompson A.W."/>
            <person name="Robinson-Rechavi M."/>
            <person name="Braasch I."/>
            <person name="Lecointre G."/>
            <person name="Bobe J."/>
            <person name="Postlethwait J.H."/>
            <person name="Berthelot C."/>
            <person name="Roest Crollius H."/>
            <person name="Guiguen Y."/>
        </authorList>
    </citation>
    <scope>NUCLEOTIDE SEQUENCE</scope>
    <source>
        <strain evidence="1">NC1722</strain>
    </source>
</reference>
<dbReference type="AlphaFoldDB" id="A0AAD7T9T1"/>
<evidence type="ECO:0000313" key="2">
    <source>
        <dbReference type="Proteomes" id="UP001221898"/>
    </source>
</evidence>
<protein>
    <submittedName>
        <fullName evidence="1">Uncharacterized protein</fullName>
    </submittedName>
</protein>